<proteinExistence type="predicted"/>
<dbReference type="EMBL" id="CP011311">
    <property type="protein sequence ID" value="AKE38022.1"/>
    <property type="molecule type" value="Genomic_DNA"/>
</dbReference>
<dbReference type="Proteomes" id="UP000033566">
    <property type="component" value="Chromosome"/>
</dbReference>
<name>A0A0F6QU54_9CORY</name>
<evidence type="ECO:0000256" key="2">
    <source>
        <dbReference type="SAM" id="Phobius"/>
    </source>
</evidence>
<keyword evidence="4" id="KW-1185">Reference proteome</keyword>
<feature type="compositionally biased region" description="Acidic residues" evidence="1">
    <location>
        <begin position="245"/>
        <end position="254"/>
    </location>
</feature>
<accession>A0A0F6QU54</accession>
<feature type="compositionally biased region" description="Basic residues" evidence="1">
    <location>
        <begin position="142"/>
        <end position="155"/>
    </location>
</feature>
<dbReference type="STRING" id="161896.UL81_00140"/>
<evidence type="ECO:0000313" key="4">
    <source>
        <dbReference type="Proteomes" id="UP000033566"/>
    </source>
</evidence>
<dbReference type="AlphaFoldDB" id="A0A0F6QU54"/>
<feature type="compositionally biased region" description="Basic residues" evidence="1">
    <location>
        <begin position="102"/>
        <end position="111"/>
    </location>
</feature>
<sequence length="303" mass="34067">MMNPSTIAAVYKTGNSLWSKYKDQRDKRSLADFDELELAAARASEGAPKSALPEARREAGAITQAAHNRLERALEDFNKRRNEFADEASDRFEDVKKDAAKRTKKLRKQASKRADELSKKGKKAQKQAEKRANKAKKEATKRAKKAERKAKRKQGGNKFWPIAITLTVLSAIAGAVYYFFRNDEKPSSTPPRVEEFSRPDTKKGEESKLVYTSSSEDDKKDTAAEQAGDDHTVIEETEPTKPESDMVEEGVVERDEELLNSIDEQLEALRGEDVDIAPSDDSTRVTDDHANEGKHRLHSDDKE</sequence>
<feature type="compositionally biased region" description="Basic and acidic residues" evidence="1">
    <location>
        <begin position="126"/>
        <end position="141"/>
    </location>
</feature>
<dbReference type="PATRIC" id="fig|161896.4.peg.26"/>
<dbReference type="KEGG" id="ccj:UL81_00140"/>
<organism evidence="3 4">
    <name type="scientific">Corynebacterium camporealensis</name>
    <dbReference type="NCBI Taxonomy" id="161896"/>
    <lineage>
        <taxon>Bacteria</taxon>
        <taxon>Bacillati</taxon>
        <taxon>Actinomycetota</taxon>
        <taxon>Actinomycetes</taxon>
        <taxon>Mycobacteriales</taxon>
        <taxon>Corynebacteriaceae</taxon>
        <taxon>Corynebacterium</taxon>
    </lineage>
</organism>
<feature type="region of interest" description="Disordered" evidence="1">
    <location>
        <begin position="269"/>
        <end position="303"/>
    </location>
</feature>
<feature type="region of interest" description="Disordered" evidence="1">
    <location>
        <begin position="182"/>
        <end position="254"/>
    </location>
</feature>
<gene>
    <name evidence="3" type="ORF">UL81_00140</name>
</gene>
<feature type="compositionally biased region" description="Basic and acidic residues" evidence="1">
    <location>
        <begin position="281"/>
        <end position="303"/>
    </location>
</feature>
<protein>
    <submittedName>
        <fullName evidence="3">Uncharacterized protein</fullName>
    </submittedName>
</protein>
<feature type="compositionally biased region" description="Basic and acidic residues" evidence="1">
    <location>
        <begin position="216"/>
        <end position="244"/>
    </location>
</feature>
<dbReference type="HOGENOM" id="CLU_078176_0_0_11"/>
<keyword evidence="2" id="KW-1133">Transmembrane helix</keyword>
<keyword evidence="2" id="KW-0472">Membrane</keyword>
<feature type="region of interest" description="Disordered" evidence="1">
    <location>
        <begin position="85"/>
        <end position="156"/>
    </location>
</feature>
<feature type="transmembrane region" description="Helical" evidence="2">
    <location>
        <begin position="159"/>
        <end position="180"/>
    </location>
</feature>
<feature type="compositionally biased region" description="Basic and acidic residues" evidence="1">
    <location>
        <begin position="182"/>
        <end position="208"/>
    </location>
</feature>
<evidence type="ECO:0000313" key="3">
    <source>
        <dbReference type="EMBL" id="AKE38022.1"/>
    </source>
</evidence>
<reference evidence="3 4" key="1">
    <citation type="journal article" date="2015" name="Genome Announc.">
        <title>Complete Genome Sequence of Corynebacterium camporealensis DSM 44610, Isolated from the Milk of a Manchega Sheep with Subclinical Mastitis.</title>
        <authorList>
            <person name="Ruckert C."/>
            <person name="Albersmeier A."/>
            <person name="Winkler A."/>
            <person name="Tauch A."/>
        </authorList>
    </citation>
    <scope>NUCLEOTIDE SEQUENCE [LARGE SCALE GENOMIC DNA]</scope>
    <source>
        <strain evidence="3 4">DSM 44610</strain>
    </source>
</reference>
<evidence type="ECO:0000256" key="1">
    <source>
        <dbReference type="SAM" id="MobiDB-lite"/>
    </source>
</evidence>
<dbReference type="RefSeq" id="WP_052097756.1">
    <property type="nucleotide sequence ID" value="NZ_CP011311.1"/>
</dbReference>
<keyword evidence="2" id="KW-0812">Transmembrane</keyword>
<feature type="compositionally biased region" description="Basic and acidic residues" evidence="1">
    <location>
        <begin position="85"/>
        <end position="101"/>
    </location>
</feature>